<evidence type="ECO:0000313" key="2">
    <source>
        <dbReference type="Proteomes" id="UP000249828"/>
    </source>
</evidence>
<keyword evidence="2" id="KW-1185">Reference proteome</keyword>
<protein>
    <submittedName>
        <fullName evidence="1">Uncharacterized protein</fullName>
    </submittedName>
</protein>
<evidence type="ECO:0000313" key="1">
    <source>
        <dbReference type="EMBL" id="PZL73810.1"/>
    </source>
</evidence>
<accession>A0A2W3Z912</accession>
<dbReference type="EMBL" id="PIEU01000059">
    <property type="protein sequence ID" value="PZL73810.1"/>
    <property type="molecule type" value="Genomic_DNA"/>
</dbReference>
<proteinExistence type="predicted"/>
<comment type="caution">
    <text evidence="1">The sequence shown here is derived from an EMBL/GenBank/DDBJ whole genome shotgun (WGS) entry which is preliminary data.</text>
</comment>
<reference evidence="1 2" key="1">
    <citation type="submission" date="2017-11" db="EMBL/GenBank/DDBJ databases">
        <title>Draft genome sequence of Enterococcus plantarum TRW2 strain isolated from lettuce.</title>
        <authorList>
            <person name="Kim E.B."/>
            <person name="Marco M.L."/>
            <person name="Williams T.R."/>
            <person name="You I.H."/>
        </authorList>
    </citation>
    <scope>NUCLEOTIDE SEQUENCE [LARGE SCALE GENOMIC DNA]</scope>
    <source>
        <strain evidence="1 2">TRW2</strain>
    </source>
</reference>
<name>A0A2W3Z912_9ENTE</name>
<dbReference type="AlphaFoldDB" id="A0A2W3Z912"/>
<gene>
    <name evidence="1" type="ORF">CI088_07935</name>
</gene>
<organism evidence="1 2">
    <name type="scientific">Enterococcus plantarum</name>
    <dbReference type="NCBI Taxonomy" id="1077675"/>
    <lineage>
        <taxon>Bacteria</taxon>
        <taxon>Bacillati</taxon>
        <taxon>Bacillota</taxon>
        <taxon>Bacilli</taxon>
        <taxon>Lactobacillales</taxon>
        <taxon>Enterococcaceae</taxon>
        <taxon>Enterococcus</taxon>
    </lineage>
</organism>
<sequence>MSVTYPNAFSTELREELSSERAHSLSVKKILSDSKSFQCSEDCSTFKLTLTNFGKKDYIYSPYFRPGGLNQSHSPNCSLMKKNYENRIGTQETSYIFSRIDSNIIVDLNLLKGLLTPSENPTKMTPTSTNVTIGYTSHNGEKELGSKHTYQHIKSLAKLVRLYFDSKEGELYRFFDRNRNEIILSDYFEELYLEKEVVEHKNKIYYGMVNIFKKNPENDPYFHIRFCSPCKIYDNIVTPTVNINIRLATHRGVKKKIQQLDRLCETKEEFTLFYFGSFKYNDPYLNFDKSHQEIIDYLFFRD</sequence>
<dbReference type="Proteomes" id="UP000249828">
    <property type="component" value="Unassembled WGS sequence"/>
</dbReference>
<dbReference type="RefSeq" id="WP_111247798.1">
    <property type="nucleotide sequence ID" value="NZ_PIEU01000059.1"/>
</dbReference>